<keyword evidence="7" id="KW-0132">Cell division</keyword>
<dbReference type="Proteomes" id="UP000297288">
    <property type="component" value="Unassembled WGS sequence"/>
</dbReference>
<evidence type="ECO:0000313" key="10">
    <source>
        <dbReference type="EMBL" id="SDC68573.1"/>
    </source>
</evidence>
<feature type="transmembrane region" description="Helical" evidence="7">
    <location>
        <begin position="169"/>
        <end position="190"/>
    </location>
</feature>
<dbReference type="EMBL" id="FMYV01000006">
    <property type="protein sequence ID" value="SDC68573.1"/>
    <property type="molecule type" value="Genomic_DNA"/>
</dbReference>
<feature type="transmembrane region" description="Helical" evidence="7">
    <location>
        <begin position="292"/>
        <end position="310"/>
    </location>
</feature>
<evidence type="ECO:0000256" key="3">
    <source>
        <dbReference type="ARBA" id="ARBA00022679"/>
    </source>
</evidence>
<evidence type="ECO:0000256" key="6">
    <source>
        <dbReference type="ARBA" id="ARBA00023136"/>
    </source>
</evidence>
<dbReference type="NCBIfam" id="TIGR00445">
    <property type="entry name" value="mraY"/>
    <property type="match status" value="1"/>
</dbReference>
<evidence type="ECO:0000313" key="13">
    <source>
        <dbReference type="Proteomes" id="UP000297288"/>
    </source>
</evidence>
<keyword evidence="7" id="KW-0573">Peptidoglycan synthesis</keyword>
<comment type="function">
    <text evidence="7">Catalyzes the initial step of the lipid cycle reactions in the biosynthesis of the cell wall peptidoglycan: transfers peptidoglycan precursor phospho-MurNAc-pentapeptide from UDP-MurNAc-pentapeptide onto the lipid carrier undecaprenyl phosphate, yielding undecaprenyl-pyrophosphoryl-MurNAc-pentapeptide, known as lipid I.</text>
</comment>
<reference evidence="10 12" key="1">
    <citation type="submission" date="2016-10" db="EMBL/GenBank/DDBJ databases">
        <authorList>
            <person name="de Groot N.N."/>
        </authorList>
    </citation>
    <scope>NUCLEOTIDE SEQUENCE [LARGE SCALE GENOMIC DNA]</scope>
    <source>
        <strain evidence="10 12">WG14</strain>
    </source>
</reference>
<feature type="transmembrane region" description="Helical" evidence="7">
    <location>
        <begin position="6"/>
        <end position="25"/>
    </location>
</feature>
<feature type="transmembrane region" description="Helical" evidence="7">
    <location>
        <begin position="196"/>
        <end position="212"/>
    </location>
</feature>
<dbReference type="PANTHER" id="PTHR22926">
    <property type="entry name" value="PHOSPHO-N-ACETYLMURAMOYL-PENTAPEPTIDE-TRANSFERASE"/>
    <property type="match status" value="1"/>
</dbReference>
<evidence type="ECO:0000313" key="12">
    <source>
        <dbReference type="Proteomes" id="UP000199322"/>
    </source>
</evidence>
<evidence type="ECO:0000256" key="4">
    <source>
        <dbReference type="ARBA" id="ARBA00022692"/>
    </source>
</evidence>
<dbReference type="GO" id="GO:0051301">
    <property type="term" value="P:cell division"/>
    <property type="evidence" value="ECO:0007669"/>
    <property type="project" value="UniProtKB-KW"/>
</dbReference>
<protein>
    <recommendedName>
        <fullName evidence="7 8">Phospho-N-acetylmuramoyl-pentapeptide-transferase</fullName>
        <ecNumber evidence="7 8">2.7.8.13</ecNumber>
    </recommendedName>
    <alternativeName>
        <fullName evidence="7">UDP-MurNAc-pentapeptide phosphotransferase</fullName>
    </alternativeName>
</protein>
<feature type="binding site" evidence="9">
    <location>
        <position position="221"/>
    </location>
    <ligand>
        <name>Mg(2+)</name>
        <dbReference type="ChEBI" id="CHEBI:18420"/>
    </ligand>
</feature>
<feature type="transmembrane region" description="Helical" evidence="7">
    <location>
        <begin position="134"/>
        <end position="157"/>
    </location>
</feature>
<name>A0A1G6NL07_9BACT</name>
<evidence type="ECO:0000256" key="9">
    <source>
        <dbReference type="PIRSR" id="PIRSR600715-1"/>
    </source>
</evidence>
<comment type="similarity">
    <text evidence="2 7">Belongs to the glycosyltransferase 4 family. MraY subfamily.</text>
</comment>
<organism evidence="10 12">
    <name type="scientific">Geotoga petraea</name>
    <dbReference type="NCBI Taxonomy" id="28234"/>
    <lineage>
        <taxon>Bacteria</taxon>
        <taxon>Thermotogati</taxon>
        <taxon>Thermotogota</taxon>
        <taxon>Thermotogae</taxon>
        <taxon>Petrotogales</taxon>
        <taxon>Petrotogaceae</taxon>
        <taxon>Geotoga</taxon>
    </lineage>
</organism>
<sequence length="311" mass="35249">MELLISLLIFILLLFLYPVYIKWAKKKQFGQFIRKEGPALHNYKEGTPTAGGLLFVISISVLNFIFYFLNSQPLYYIIGLTTLLFGFIGFLDDFLSIYKKHSTGLNSIQKLILQFIFSGIILYIIQLNSPETSIIIPFLDTEINLGLLYIPWGVVFISGMSNATNLTDGLDGLNGFIFTSSMIFTILISGFNNVEFIYAIVFPVIAFLIFNIKPAKIFMGDTGSLSLGAIFAVYLMYNSMDAFVIFTGIIFIAELFSVIIQVSSFKLRKKRVFLMAPIHHHFELKKWSEERIVMTFLLINVLFSLIGFGGM</sequence>
<keyword evidence="7" id="KW-0133">Cell shape</keyword>
<evidence type="ECO:0000313" key="11">
    <source>
        <dbReference type="EMBL" id="TGG87828.1"/>
    </source>
</evidence>
<dbReference type="InterPro" id="IPR000715">
    <property type="entry name" value="Glycosyl_transferase_4"/>
</dbReference>
<feature type="transmembrane region" description="Helical" evidence="7">
    <location>
        <begin position="243"/>
        <end position="265"/>
    </location>
</feature>
<keyword evidence="7" id="KW-0961">Cell wall biogenesis/degradation</keyword>
<accession>A0A1G6NL07</accession>
<dbReference type="InterPro" id="IPR018480">
    <property type="entry name" value="PNAcMuramoyl-5peptid_Trfase_CS"/>
</dbReference>
<keyword evidence="5 7" id="KW-1133">Transmembrane helix</keyword>
<dbReference type="UniPathway" id="UPA00219"/>
<dbReference type="GO" id="GO:0071555">
    <property type="term" value="P:cell wall organization"/>
    <property type="evidence" value="ECO:0007669"/>
    <property type="project" value="UniProtKB-KW"/>
</dbReference>
<dbReference type="Pfam" id="PF00953">
    <property type="entry name" value="Glycos_transf_4"/>
    <property type="match status" value="1"/>
</dbReference>
<dbReference type="STRING" id="28234.SAMN04488588_1579"/>
<comment type="catalytic activity">
    <reaction evidence="7">
        <text>UDP-N-acetyl-alpha-D-muramoyl-L-alanyl-gamma-D-glutamyl-meso-2,6-diaminopimeloyl-D-alanyl-D-alanine + di-trans,octa-cis-undecaprenyl phosphate = di-trans,octa-cis-undecaprenyl diphospho-N-acetyl-alpha-D-muramoyl-L-alanyl-D-glutamyl-meso-2,6-diaminopimeloyl-D-alanyl-D-alanine + UMP</text>
        <dbReference type="Rhea" id="RHEA:28386"/>
        <dbReference type="ChEBI" id="CHEBI:57865"/>
        <dbReference type="ChEBI" id="CHEBI:60392"/>
        <dbReference type="ChEBI" id="CHEBI:61386"/>
        <dbReference type="ChEBI" id="CHEBI:61387"/>
        <dbReference type="EC" id="2.7.8.13"/>
    </reaction>
</comment>
<comment type="cofactor">
    <cofactor evidence="7 9">
        <name>Mg(2+)</name>
        <dbReference type="ChEBI" id="CHEBI:18420"/>
    </cofactor>
</comment>
<dbReference type="AlphaFoldDB" id="A0A1G6NL07"/>
<reference evidence="11 13" key="2">
    <citation type="submission" date="2019-04" db="EMBL/GenBank/DDBJ databases">
        <title>Draft genome sequence data and analysis of a Fermenting Bacterium, Geotoga petraea strain HO-Geo1, isolated from heavy-oil petroleum reservoir in Russia.</title>
        <authorList>
            <person name="Grouzdev D.S."/>
            <person name="Semenova E.M."/>
            <person name="Sokolova D.S."/>
            <person name="Tourova T.P."/>
            <person name="Poltaraus A.B."/>
            <person name="Nazina T.N."/>
        </authorList>
    </citation>
    <scope>NUCLEOTIDE SEQUENCE [LARGE SCALE GENOMIC DNA]</scope>
    <source>
        <strain evidence="11 13">HO-Geo1</strain>
    </source>
</reference>
<feature type="binding site" evidence="9">
    <location>
        <position position="165"/>
    </location>
    <ligand>
        <name>Mg(2+)</name>
        <dbReference type="ChEBI" id="CHEBI:18420"/>
    </ligand>
</feature>
<keyword evidence="12" id="KW-1185">Reference proteome</keyword>
<dbReference type="EMBL" id="SRME01000003">
    <property type="protein sequence ID" value="TGG87828.1"/>
    <property type="molecule type" value="Genomic_DNA"/>
</dbReference>
<gene>
    <name evidence="7" type="primary">mraY</name>
    <name evidence="11" type="ORF">E4650_05660</name>
    <name evidence="10" type="ORF">SAMN04488588_1579</name>
</gene>
<dbReference type="OrthoDB" id="9805475at2"/>
<feature type="transmembrane region" description="Helical" evidence="7">
    <location>
        <begin position="111"/>
        <end position="128"/>
    </location>
</feature>
<dbReference type="GO" id="GO:0009252">
    <property type="term" value="P:peptidoglycan biosynthetic process"/>
    <property type="evidence" value="ECO:0007669"/>
    <property type="project" value="UniProtKB-UniRule"/>
</dbReference>
<dbReference type="PANTHER" id="PTHR22926:SF5">
    <property type="entry name" value="PHOSPHO-N-ACETYLMURAMOYL-PENTAPEPTIDE-TRANSFERASE HOMOLOG"/>
    <property type="match status" value="1"/>
</dbReference>
<dbReference type="CDD" id="cd06852">
    <property type="entry name" value="GT_MraY"/>
    <property type="match status" value="1"/>
</dbReference>
<keyword evidence="4 7" id="KW-0812">Transmembrane</keyword>
<feature type="transmembrane region" description="Helical" evidence="7">
    <location>
        <begin position="46"/>
        <end position="68"/>
    </location>
</feature>
<keyword evidence="7 9" id="KW-0460">Magnesium</keyword>
<keyword evidence="7" id="KW-0131">Cell cycle</keyword>
<keyword evidence="3 7" id="KW-0808">Transferase</keyword>
<keyword evidence="6 7" id="KW-0472">Membrane</keyword>
<dbReference type="EC" id="2.7.8.13" evidence="7 8"/>
<evidence type="ECO:0000256" key="2">
    <source>
        <dbReference type="ARBA" id="ARBA00005583"/>
    </source>
</evidence>
<evidence type="ECO:0000256" key="8">
    <source>
        <dbReference type="NCBIfam" id="TIGR00445"/>
    </source>
</evidence>
<comment type="pathway">
    <text evidence="7">Cell wall biogenesis; peptidoglycan biosynthesis.</text>
</comment>
<feature type="transmembrane region" description="Helical" evidence="7">
    <location>
        <begin position="74"/>
        <end position="91"/>
    </location>
</feature>
<evidence type="ECO:0000256" key="5">
    <source>
        <dbReference type="ARBA" id="ARBA00022989"/>
    </source>
</evidence>
<evidence type="ECO:0000256" key="1">
    <source>
        <dbReference type="ARBA" id="ARBA00004141"/>
    </source>
</evidence>
<dbReference type="HAMAP" id="MF_00038">
    <property type="entry name" value="MraY"/>
    <property type="match status" value="1"/>
</dbReference>
<dbReference type="GO" id="GO:0046872">
    <property type="term" value="F:metal ion binding"/>
    <property type="evidence" value="ECO:0007669"/>
    <property type="project" value="UniProtKB-KW"/>
</dbReference>
<proteinExistence type="inferred from homology"/>
<dbReference type="Proteomes" id="UP000199322">
    <property type="component" value="Unassembled WGS sequence"/>
</dbReference>
<dbReference type="GO" id="GO:0008963">
    <property type="term" value="F:phospho-N-acetylmuramoyl-pentapeptide-transferase activity"/>
    <property type="evidence" value="ECO:0007669"/>
    <property type="project" value="UniProtKB-UniRule"/>
</dbReference>
<dbReference type="RefSeq" id="WP_091404532.1">
    <property type="nucleotide sequence ID" value="NZ_FMYV01000006.1"/>
</dbReference>
<dbReference type="GO" id="GO:0005886">
    <property type="term" value="C:plasma membrane"/>
    <property type="evidence" value="ECO:0007669"/>
    <property type="project" value="UniProtKB-SubCell"/>
</dbReference>
<dbReference type="PROSITE" id="PS01347">
    <property type="entry name" value="MRAY_1"/>
    <property type="match status" value="1"/>
</dbReference>
<dbReference type="PROSITE" id="PS01348">
    <property type="entry name" value="MRAY_2"/>
    <property type="match status" value="1"/>
</dbReference>
<dbReference type="InterPro" id="IPR003524">
    <property type="entry name" value="PNAcMuramoyl-5peptid_Trfase"/>
</dbReference>
<keyword evidence="7 9" id="KW-0479">Metal-binding</keyword>
<comment type="subcellular location">
    <subcellularLocation>
        <location evidence="7">Cell membrane</location>
        <topology evidence="7">Multi-pass membrane protein</topology>
    </subcellularLocation>
    <subcellularLocation>
        <location evidence="1">Membrane</location>
        <topology evidence="1">Multi-pass membrane protein</topology>
    </subcellularLocation>
</comment>
<dbReference type="GO" id="GO:0008360">
    <property type="term" value="P:regulation of cell shape"/>
    <property type="evidence" value="ECO:0007669"/>
    <property type="project" value="UniProtKB-KW"/>
</dbReference>
<evidence type="ECO:0000256" key="7">
    <source>
        <dbReference type="HAMAP-Rule" id="MF_00038"/>
    </source>
</evidence>
<keyword evidence="7" id="KW-1003">Cell membrane</keyword>